<dbReference type="Gene3D" id="1.10.287.130">
    <property type="match status" value="1"/>
</dbReference>
<keyword evidence="6 11" id="KW-0418">Kinase</keyword>
<dbReference type="PATRIC" id="fig|330734.3.peg.732"/>
<dbReference type="InterPro" id="IPR036097">
    <property type="entry name" value="HisK_dim/P_sf"/>
</dbReference>
<evidence type="ECO:0000256" key="2">
    <source>
        <dbReference type="ARBA" id="ARBA00012438"/>
    </source>
</evidence>
<dbReference type="KEGG" id="mpq:ABA45_03365"/>
<feature type="domain" description="Histidine kinase" evidence="10">
    <location>
        <begin position="140"/>
        <end position="378"/>
    </location>
</feature>
<dbReference type="SUPFAM" id="SSF55874">
    <property type="entry name" value="ATPase domain of HSP90 chaperone/DNA topoisomerase II/histidine kinase"/>
    <property type="match status" value="1"/>
</dbReference>
<dbReference type="PROSITE" id="PS50109">
    <property type="entry name" value="HIS_KIN"/>
    <property type="match status" value="1"/>
</dbReference>
<evidence type="ECO:0000313" key="11">
    <source>
        <dbReference type="EMBL" id="AKO51578.1"/>
    </source>
</evidence>
<dbReference type="GO" id="GO:0005524">
    <property type="term" value="F:ATP binding"/>
    <property type="evidence" value="ECO:0007669"/>
    <property type="project" value="UniProtKB-KW"/>
</dbReference>
<dbReference type="SMART" id="SM00388">
    <property type="entry name" value="HisKA"/>
    <property type="match status" value="1"/>
</dbReference>
<dbReference type="InterPro" id="IPR036890">
    <property type="entry name" value="HATPase_C_sf"/>
</dbReference>
<dbReference type="InterPro" id="IPR013656">
    <property type="entry name" value="PAS_4"/>
</dbReference>
<evidence type="ECO:0000313" key="12">
    <source>
        <dbReference type="Proteomes" id="UP000036406"/>
    </source>
</evidence>
<dbReference type="Gene3D" id="3.30.450.20">
    <property type="entry name" value="PAS domain"/>
    <property type="match status" value="1"/>
</dbReference>
<dbReference type="STRING" id="330734.ABA45_03365"/>
<comment type="catalytic activity">
    <reaction evidence="1">
        <text>ATP + protein L-histidine = ADP + protein N-phospho-L-histidine.</text>
        <dbReference type="EC" id="2.7.13.3"/>
    </reaction>
</comment>
<evidence type="ECO:0000256" key="5">
    <source>
        <dbReference type="ARBA" id="ARBA00022741"/>
    </source>
</evidence>
<dbReference type="Pfam" id="PF08448">
    <property type="entry name" value="PAS_4"/>
    <property type="match status" value="1"/>
</dbReference>
<dbReference type="AlphaFoldDB" id="A0A0H4I166"/>
<dbReference type="SUPFAM" id="SSF55785">
    <property type="entry name" value="PYP-like sensor domain (PAS domain)"/>
    <property type="match status" value="1"/>
</dbReference>
<dbReference type="Pfam" id="PF00512">
    <property type="entry name" value="HisKA"/>
    <property type="match status" value="1"/>
</dbReference>
<dbReference type="EMBL" id="CP011494">
    <property type="protein sequence ID" value="AKO51578.1"/>
    <property type="molecule type" value="Genomic_DNA"/>
</dbReference>
<keyword evidence="3" id="KW-0597">Phosphoprotein</keyword>
<proteinExistence type="predicted"/>
<keyword evidence="7" id="KW-0067">ATP-binding</keyword>
<evidence type="ECO:0000256" key="8">
    <source>
        <dbReference type="ARBA" id="ARBA00023012"/>
    </source>
</evidence>
<protein>
    <recommendedName>
        <fullName evidence="2">histidine kinase</fullName>
        <ecNumber evidence="2">2.7.13.3</ecNumber>
    </recommendedName>
</protein>
<dbReference type="EC" id="2.7.13.3" evidence="2"/>
<evidence type="ECO:0000256" key="7">
    <source>
        <dbReference type="ARBA" id="ARBA00022840"/>
    </source>
</evidence>
<feature type="region of interest" description="Disordered" evidence="9">
    <location>
        <begin position="258"/>
        <end position="287"/>
    </location>
</feature>
<dbReference type="SUPFAM" id="SSF47384">
    <property type="entry name" value="Homodimeric domain of signal transducing histidine kinase"/>
    <property type="match status" value="1"/>
</dbReference>
<evidence type="ECO:0000256" key="4">
    <source>
        <dbReference type="ARBA" id="ARBA00022679"/>
    </source>
</evidence>
<dbReference type="PANTHER" id="PTHR43065">
    <property type="entry name" value="SENSOR HISTIDINE KINASE"/>
    <property type="match status" value="1"/>
</dbReference>
<keyword evidence="12" id="KW-1185">Reference proteome</keyword>
<dbReference type="SMART" id="SM00387">
    <property type="entry name" value="HATPase_c"/>
    <property type="match status" value="1"/>
</dbReference>
<organism evidence="11 12">
    <name type="scientific">Marinobacter psychrophilus</name>
    <dbReference type="NCBI Taxonomy" id="330734"/>
    <lineage>
        <taxon>Bacteria</taxon>
        <taxon>Pseudomonadati</taxon>
        <taxon>Pseudomonadota</taxon>
        <taxon>Gammaproteobacteria</taxon>
        <taxon>Pseudomonadales</taxon>
        <taxon>Marinobacteraceae</taxon>
        <taxon>Marinobacter</taxon>
    </lineage>
</organism>
<dbReference type="RefSeq" id="WP_048384319.1">
    <property type="nucleotide sequence ID" value="NZ_CP011494.1"/>
</dbReference>
<dbReference type="PANTHER" id="PTHR43065:SF16">
    <property type="entry name" value="SENSORY HISTIDINE KINASE_PHOSPHATASE NTRB"/>
    <property type="match status" value="1"/>
</dbReference>
<accession>A0A0H4I166</accession>
<feature type="compositionally biased region" description="Polar residues" evidence="9">
    <location>
        <begin position="266"/>
        <end position="287"/>
    </location>
</feature>
<keyword evidence="4" id="KW-0808">Transferase</keyword>
<evidence type="ECO:0000256" key="3">
    <source>
        <dbReference type="ARBA" id="ARBA00022553"/>
    </source>
</evidence>
<dbReference type="CDD" id="cd00082">
    <property type="entry name" value="HisKA"/>
    <property type="match status" value="1"/>
</dbReference>
<dbReference type="GO" id="GO:0000155">
    <property type="term" value="F:phosphorelay sensor kinase activity"/>
    <property type="evidence" value="ECO:0007669"/>
    <property type="project" value="InterPro"/>
</dbReference>
<gene>
    <name evidence="11" type="ORF">ABA45_03365</name>
</gene>
<keyword evidence="8" id="KW-0902">Two-component regulatory system</keyword>
<dbReference type="Pfam" id="PF02518">
    <property type="entry name" value="HATPase_c"/>
    <property type="match status" value="1"/>
</dbReference>
<name>A0A0H4I166_9GAMM</name>
<sequence>MANASNSVTGYPHIVDSLSTALLVMDCNLLIHYMNPAAENLLAVSATRSHGMAFSDIVLVAGDTECRLKAAADHGRSFSQHEAEYMLMNGARMIVDYTVTPINPEGDLLLEIWRRDQLLRINREEDILSQQETNRVLVRGMAHEIKNPLGGIRGAAQLLDRELQSAELREYTQVIIDEADRLRSLVDRMLGPNKAPRLIRTNIHEVLERVRALVEAESHGKLTFKRDFDPSLPEFCADREQLIQAFLNIARNAMEACLESPDGPGNSDSFNSQHNRDNSSSNTSEPATITFRTRTLRQFTIGPVRHRLVCRIDVIDNGPGISPQLQQNIFYPMISGRASGNGLGLAITQSIIGRHHGLVECNSEPGHTNFVIYLPIEECT</sequence>
<dbReference type="Proteomes" id="UP000036406">
    <property type="component" value="Chromosome"/>
</dbReference>
<dbReference type="InterPro" id="IPR004358">
    <property type="entry name" value="Sig_transdc_His_kin-like_C"/>
</dbReference>
<dbReference type="NCBIfam" id="NF008293">
    <property type="entry name" value="PRK11073.1"/>
    <property type="match status" value="1"/>
</dbReference>
<dbReference type="PRINTS" id="PR00344">
    <property type="entry name" value="BCTRLSENSOR"/>
</dbReference>
<evidence type="ECO:0000256" key="9">
    <source>
        <dbReference type="SAM" id="MobiDB-lite"/>
    </source>
</evidence>
<evidence type="ECO:0000259" key="10">
    <source>
        <dbReference type="PROSITE" id="PS50109"/>
    </source>
</evidence>
<dbReference type="Gene3D" id="3.30.565.10">
    <property type="entry name" value="Histidine kinase-like ATPase, C-terminal domain"/>
    <property type="match status" value="1"/>
</dbReference>
<reference evidence="11 12" key="1">
    <citation type="submission" date="2015-05" db="EMBL/GenBank/DDBJ databases">
        <title>Complete genome of Marinobacter psychrophilus strain 20041T isolated from sea-ice of the Canadian Basin.</title>
        <authorList>
            <person name="Song L."/>
            <person name="Ren L."/>
            <person name="Yu Y."/>
            <person name="Wang X."/>
        </authorList>
    </citation>
    <scope>NUCLEOTIDE SEQUENCE [LARGE SCALE GENOMIC DNA]</scope>
    <source>
        <strain evidence="11 12">20041</strain>
    </source>
</reference>
<dbReference type="InterPro" id="IPR003594">
    <property type="entry name" value="HATPase_dom"/>
</dbReference>
<dbReference type="InterPro" id="IPR005467">
    <property type="entry name" value="His_kinase_dom"/>
</dbReference>
<dbReference type="InterPro" id="IPR003661">
    <property type="entry name" value="HisK_dim/P_dom"/>
</dbReference>
<evidence type="ECO:0000256" key="1">
    <source>
        <dbReference type="ARBA" id="ARBA00000085"/>
    </source>
</evidence>
<evidence type="ECO:0000256" key="6">
    <source>
        <dbReference type="ARBA" id="ARBA00022777"/>
    </source>
</evidence>
<dbReference type="InterPro" id="IPR035965">
    <property type="entry name" value="PAS-like_dom_sf"/>
</dbReference>
<keyword evidence="5" id="KW-0547">Nucleotide-binding</keyword>